<evidence type="ECO:0000313" key="1">
    <source>
        <dbReference type="EMBL" id="KUI72025.1"/>
    </source>
</evidence>
<name>A0A194W7G8_CYTMA</name>
<dbReference type="Proteomes" id="UP000078559">
    <property type="component" value="Chromosome 8"/>
</dbReference>
<reference evidence="1" key="1">
    <citation type="submission" date="2014-12" db="EMBL/GenBank/DDBJ databases">
        <title>Genome Sequence of Valsa Canker Pathogens Uncovers a Specific Adaption of Colonization on Woody Bark.</title>
        <authorList>
            <person name="Yin Z."/>
            <person name="Liu H."/>
            <person name="Gao X."/>
            <person name="Li Z."/>
            <person name="Song N."/>
            <person name="Ke X."/>
            <person name="Dai Q."/>
            <person name="Wu Y."/>
            <person name="Sun Y."/>
            <person name="Xu J.-R."/>
            <person name="Kang Z.K."/>
            <person name="Wang L."/>
            <person name="Huang L."/>
        </authorList>
    </citation>
    <scope>NUCLEOTIDE SEQUENCE [LARGE SCALE GENOMIC DNA]</scope>
    <source>
        <strain evidence="1">03-8</strain>
    </source>
</reference>
<dbReference type="EMBL" id="CM003105">
    <property type="protein sequence ID" value="KUI72025.1"/>
    <property type="molecule type" value="Genomic_DNA"/>
</dbReference>
<sequence length="64" mass="6635">MPKWQSPPSVGDLDKPVGGLLLRLFSYGGDAIPLGRVCPGVTASRAMAISCDYLPTSPAVSLCT</sequence>
<protein>
    <submittedName>
        <fullName evidence="1">Uncharacterized protein</fullName>
    </submittedName>
</protein>
<keyword evidence="2" id="KW-1185">Reference proteome</keyword>
<gene>
    <name evidence="1" type="ORF">VM1G_11814</name>
</gene>
<evidence type="ECO:0000313" key="2">
    <source>
        <dbReference type="Proteomes" id="UP000078559"/>
    </source>
</evidence>
<proteinExistence type="predicted"/>
<dbReference type="AlphaFoldDB" id="A0A194W7G8"/>
<accession>A0A194W7G8</accession>
<organism evidence="1 2">
    <name type="scientific">Cytospora mali</name>
    <name type="common">Apple Valsa canker fungus</name>
    <name type="synonym">Valsa mali</name>
    <dbReference type="NCBI Taxonomy" id="578113"/>
    <lineage>
        <taxon>Eukaryota</taxon>
        <taxon>Fungi</taxon>
        <taxon>Dikarya</taxon>
        <taxon>Ascomycota</taxon>
        <taxon>Pezizomycotina</taxon>
        <taxon>Sordariomycetes</taxon>
        <taxon>Sordariomycetidae</taxon>
        <taxon>Diaporthales</taxon>
        <taxon>Cytosporaceae</taxon>
        <taxon>Cytospora</taxon>
    </lineage>
</organism>